<organism evidence="1 2">
    <name type="scientific">Ricinus communis</name>
    <name type="common">Castor bean</name>
    <dbReference type="NCBI Taxonomy" id="3988"/>
    <lineage>
        <taxon>Eukaryota</taxon>
        <taxon>Viridiplantae</taxon>
        <taxon>Streptophyta</taxon>
        <taxon>Embryophyta</taxon>
        <taxon>Tracheophyta</taxon>
        <taxon>Spermatophyta</taxon>
        <taxon>Magnoliopsida</taxon>
        <taxon>eudicotyledons</taxon>
        <taxon>Gunneridae</taxon>
        <taxon>Pentapetalae</taxon>
        <taxon>rosids</taxon>
        <taxon>fabids</taxon>
        <taxon>Malpighiales</taxon>
        <taxon>Euphorbiaceae</taxon>
        <taxon>Acalyphoideae</taxon>
        <taxon>Acalypheae</taxon>
        <taxon>Ricinus</taxon>
    </lineage>
</organism>
<reference evidence="2" key="1">
    <citation type="journal article" date="2010" name="Nat. Biotechnol.">
        <title>Draft genome sequence of the oilseed species Ricinus communis.</title>
        <authorList>
            <person name="Chan A.P."/>
            <person name="Crabtree J."/>
            <person name="Zhao Q."/>
            <person name="Lorenzi H."/>
            <person name="Orvis J."/>
            <person name="Puiu D."/>
            <person name="Melake-Berhan A."/>
            <person name="Jones K.M."/>
            <person name="Redman J."/>
            <person name="Chen G."/>
            <person name="Cahoon E.B."/>
            <person name="Gedil M."/>
            <person name="Stanke M."/>
            <person name="Haas B.J."/>
            <person name="Wortman J.R."/>
            <person name="Fraser-Liggett C.M."/>
            <person name="Ravel J."/>
            <person name="Rabinowicz P.D."/>
        </authorList>
    </citation>
    <scope>NUCLEOTIDE SEQUENCE [LARGE SCALE GENOMIC DNA]</scope>
    <source>
        <strain evidence="2">cv. Hale</strain>
    </source>
</reference>
<accession>B9THJ1</accession>
<dbReference type="InParanoid" id="B9THJ1"/>
<dbReference type="AlphaFoldDB" id="B9THJ1"/>
<keyword evidence="2" id="KW-1185">Reference proteome</keyword>
<dbReference type="Proteomes" id="UP000008311">
    <property type="component" value="Unassembled WGS sequence"/>
</dbReference>
<sequence>MTAIPSRNSASDGIPRAVRAVAGNSGNLLRDSPAMHGCRAHPAQRVAWECTA</sequence>
<proteinExistence type="predicted"/>
<protein>
    <submittedName>
        <fullName evidence="1">Uncharacterized protein</fullName>
    </submittedName>
</protein>
<evidence type="ECO:0000313" key="1">
    <source>
        <dbReference type="EMBL" id="EEF24674.1"/>
    </source>
</evidence>
<evidence type="ECO:0000313" key="2">
    <source>
        <dbReference type="Proteomes" id="UP000008311"/>
    </source>
</evidence>
<name>B9THJ1_RICCO</name>
<dbReference type="EMBL" id="EQ981575">
    <property type="protein sequence ID" value="EEF24674.1"/>
    <property type="molecule type" value="Genomic_DNA"/>
</dbReference>
<gene>
    <name evidence="1" type="ORF">RCOM_2084320</name>
</gene>